<evidence type="ECO:0000313" key="2">
    <source>
        <dbReference type="EMBL" id="RZC57929.1"/>
    </source>
</evidence>
<dbReference type="EMBL" id="CM010718">
    <property type="protein sequence ID" value="RZC57929.1"/>
    <property type="molecule type" value="Genomic_DNA"/>
</dbReference>
<dbReference type="Proteomes" id="UP000316621">
    <property type="component" value="Chromosome 4"/>
</dbReference>
<sequence>TKLNIFTTTTVSLGCLPVTPWLDAINDFFTPIQCYNEGDVLLLNNQHFTEMKSTGIDMLAVEEEGVCDVNVGNGQCQQGNEQHLEGSEKLEEPKVGIVFSSQDDVYRYYANYGIQQGFRVHRRSTRCDDHGILKYFTYACSREKKRVSTSKNRYSNLTSGTNCQAKIRTIMQCDGSFILSVVALEHNHPLTPGETHCFKYKKLDQDAKTRVRQQSRTGDIVQSGVCEKLMVGDKRSRNNYGQVKTSILEEGDDAVL</sequence>
<protein>
    <recommendedName>
        <fullName evidence="1">FAR1 domain-containing protein</fullName>
    </recommendedName>
</protein>
<feature type="domain" description="FAR1" evidence="1">
    <location>
        <begin position="107"/>
        <end position="191"/>
    </location>
</feature>
<keyword evidence="3" id="KW-1185">Reference proteome</keyword>
<name>A0A4Y7JDV8_PAPSO</name>
<dbReference type="Gramene" id="RZC57929">
    <property type="protein sequence ID" value="RZC57929"/>
    <property type="gene ID" value="C5167_005231"/>
</dbReference>
<accession>A0A4Y7JDV8</accession>
<feature type="non-terminal residue" evidence="2">
    <location>
        <position position="1"/>
    </location>
</feature>
<dbReference type="Pfam" id="PF03101">
    <property type="entry name" value="FAR1"/>
    <property type="match status" value="1"/>
</dbReference>
<dbReference type="STRING" id="3469.A0A4Y7JDV8"/>
<reference evidence="2 3" key="1">
    <citation type="journal article" date="2018" name="Science">
        <title>The opium poppy genome and morphinan production.</title>
        <authorList>
            <person name="Guo L."/>
            <person name="Winzer T."/>
            <person name="Yang X."/>
            <person name="Li Y."/>
            <person name="Ning Z."/>
            <person name="He Z."/>
            <person name="Teodor R."/>
            <person name="Lu Y."/>
            <person name="Bowser T.A."/>
            <person name="Graham I.A."/>
            <person name="Ye K."/>
        </authorList>
    </citation>
    <scope>NUCLEOTIDE SEQUENCE [LARGE SCALE GENOMIC DNA]</scope>
    <source>
        <strain evidence="3">cv. HN1</strain>
        <tissue evidence="2">Leaves</tissue>
    </source>
</reference>
<dbReference type="PANTHER" id="PTHR46328">
    <property type="entry name" value="FAR-RED IMPAIRED RESPONSIVE (FAR1) FAMILY PROTEIN-RELATED"/>
    <property type="match status" value="1"/>
</dbReference>
<dbReference type="AlphaFoldDB" id="A0A4Y7JDV8"/>
<gene>
    <name evidence="2" type="ORF">C5167_005231</name>
</gene>
<proteinExistence type="predicted"/>
<evidence type="ECO:0000313" key="3">
    <source>
        <dbReference type="Proteomes" id="UP000316621"/>
    </source>
</evidence>
<dbReference type="InterPro" id="IPR004330">
    <property type="entry name" value="FAR1_DNA_bnd_dom"/>
</dbReference>
<organism evidence="2 3">
    <name type="scientific">Papaver somniferum</name>
    <name type="common">Opium poppy</name>
    <dbReference type="NCBI Taxonomy" id="3469"/>
    <lineage>
        <taxon>Eukaryota</taxon>
        <taxon>Viridiplantae</taxon>
        <taxon>Streptophyta</taxon>
        <taxon>Embryophyta</taxon>
        <taxon>Tracheophyta</taxon>
        <taxon>Spermatophyta</taxon>
        <taxon>Magnoliopsida</taxon>
        <taxon>Ranunculales</taxon>
        <taxon>Papaveraceae</taxon>
        <taxon>Papaveroideae</taxon>
        <taxon>Papaver</taxon>
    </lineage>
</organism>
<evidence type="ECO:0000259" key="1">
    <source>
        <dbReference type="Pfam" id="PF03101"/>
    </source>
</evidence>
<dbReference type="PANTHER" id="PTHR46328:SF35">
    <property type="entry name" value="PROTEIN FAR1-RELATED SEQUENCE 5-LIKE"/>
    <property type="match status" value="1"/>
</dbReference>